<accession>A0A1F2PN11</accession>
<dbReference type="Pfam" id="PF05119">
    <property type="entry name" value="Terminase_4"/>
    <property type="match status" value="1"/>
</dbReference>
<name>A0A1F2PN11_9FIRM</name>
<dbReference type="OrthoDB" id="6010489at2"/>
<gene>
    <name evidence="1" type="ORF">ACWI_03520</name>
</gene>
<reference evidence="1 2" key="1">
    <citation type="submission" date="2015-09" db="EMBL/GenBank/DDBJ databases">
        <title>Genome sequence of Acetobacterium wieringae DSM 1911.</title>
        <authorList>
            <person name="Poehlein A."/>
            <person name="Bengelsdorf F.R."/>
            <person name="Schiel-Bengelsdorf B."/>
            <person name="Duerre P."/>
            <person name="Daniel R."/>
        </authorList>
    </citation>
    <scope>NUCLEOTIDE SEQUENCE [LARGE SCALE GENOMIC DNA]</scope>
    <source>
        <strain evidence="1 2">DSM 1911</strain>
    </source>
</reference>
<protein>
    <submittedName>
        <fullName evidence="1">Phage terminase, small subunit</fullName>
    </submittedName>
</protein>
<dbReference type="AlphaFoldDB" id="A0A1F2PN11"/>
<dbReference type="Proteomes" id="UP000176244">
    <property type="component" value="Unassembled WGS sequence"/>
</dbReference>
<dbReference type="EMBL" id="LKEU01000012">
    <property type="protein sequence ID" value="OFV72102.1"/>
    <property type="molecule type" value="Genomic_DNA"/>
</dbReference>
<sequence>MKKTAPSWMNDQAKKEWRRVLKLIIEEEKELEEKDFKTLETYCVNYAKWLKCEEILDSKGLTFETPNGYIQQRPEVAIGNKAQERLLATAKELGLTPASRSRMNRHKIYEKTEEFDEELEEMISDGT</sequence>
<organism evidence="1 2">
    <name type="scientific">Acetobacterium wieringae</name>
    <dbReference type="NCBI Taxonomy" id="52694"/>
    <lineage>
        <taxon>Bacteria</taxon>
        <taxon>Bacillati</taxon>
        <taxon>Bacillota</taxon>
        <taxon>Clostridia</taxon>
        <taxon>Eubacteriales</taxon>
        <taxon>Eubacteriaceae</taxon>
        <taxon>Acetobacterium</taxon>
    </lineage>
</organism>
<dbReference type="NCBIfam" id="TIGR01558">
    <property type="entry name" value="sm_term_P27"/>
    <property type="match status" value="1"/>
</dbReference>
<dbReference type="STRING" id="52694.ACWI_03520"/>
<dbReference type="InterPro" id="IPR006448">
    <property type="entry name" value="Phage_term_ssu_P27"/>
</dbReference>
<dbReference type="RefSeq" id="WP_084633437.1">
    <property type="nucleotide sequence ID" value="NZ_LKEU01000012.1"/>
</dbReference>
<proteinExistence type="predicted"/>
<evidence type="ECO:0000313" key="2">
    <source>
        <dbReference type="Proteomes" id="UP000176244"/>
    </source>
</evidence>
<comment type="caution">
    <text evidence="1">The sequence shown here is derived from an EMBL/GenBank/DDBJ whole genome shotgun (WGS) entry which is preliminary data.</text>
</comment>
<evidence type="ECO:0000313" key="1">
    <source>
        <dbReference type="EMBL" id="OFV72102.1"/>
    </source>
</evidence>